<feature type="transmembrane region" description="Helical" evidence="1">
    <location>
        <begin position="187"/>
        <end position="205"/>
    </location>
</feature>
<dbReference type="Proteomes" id="UP000015388">
    <property type="component" value="Chromosome"/>
</dbReference>
<dbReference type="EMBL" id="CP003924">
    <property type="protein sequence ID" value="AGS35766.1"/>
    <property type="molecule type" value="Genomic_DNA"/>
</dbReference>
<sequence>MTVHHTLLSEWTKLRTTASFWWTTGLVLVLSIGWAALTTWSLTLLSGDLGGPGAAVVGPMITPDIVLTGFTSFGILIIMIQAAMTVTTEYRYGLPSISFLATPRRGQVALAKALLYAALAAVISGAAAAGAYVVALGVLAGDSPGVFTPFSDPAGQRALWAVPLAMFVLVFLCQGVGMLVRQSAGAIFLLVLWNLVFETAVRLLPRWGEDIHTVLPFVNMDAVIQNTPVYGAEWGVWGSLLIFVAWSLAVWLVGVFALRARDA</sequence>
<feature type="transmembrane region" description="Helical" evidence="1">
    <location>
        <begin position="65"/>
        <end position="86"/>
    </location>
</feature>
<proteinExistence type="predicted"/>
<keyword evidence="1" id="KW-0812">Transmembrane</keyword>
<reference evidence="2 3" key="1">
    <citation type="submission" date="2012-11" db="EMBL/GenBank/DDBJ databases">
        <title>The complete genome sequence of Corynebacterium maris Coryn-1 (=DSM 45190).</title>
        <authorList>
            <person name="Schaffert L."/>
            <person name="Albersmeier A."/>
            <person name="Kalinowski J."/>
            <person name="Ruckert C."/>
        </authorList>
    </citation>
    <scope>NUCLEOTIDE SEQUENCE [LARGE SCALE GENOMIC DNA]</scope>
    <source>
        <strain evidence="3">Coryn-1</strain>
    </source>
</reference>
<gene>
    <name evidence="2" type="ORF">B841_11470</name>
</gene>
<feature type="transmembrane region" description="Helical" evidence="1">
    <location>
        <begin position="113"/>
        <end position="140"/>
    </location>
</feature>
<name>S5TLL1_9CORY</name>
<feature type="transmembrane region" description="Helical" evidence="1">
    <location>
        <begin position="236"/>
        <end position="258"/>
    </location>
</feature>
<dbReference type="AlphaFoldDB" id="S5TLL1"/>
<organism evidence="2 3">
    <name type="scientific">Corynebacterium maris DSM 45190</name>
    <dbReference type="NCBI Taxonomy" id="1224163"/>
    <lineage>
        <taxon>Bacteria</taxon>
        <taxon>Bacillati</taxon>
        <taxon>Actinomycetota</taxon>
        <taxon>Actinomycetes</taxon>
        <taxon>Mycobacteriales</taxon>
        <taxon>Corynebacteriaceae</taxon>
        <taxon>Corynebacterium</taxon>
    </lineage>
</organism>
<keyword evidence="1" id="KW-0472">Membrane</keyword>
<keyword evidence="1" id="KW-1133">Transmembrane helix</keyword>
<dbReference type="PATRIC" id="fig|1224163.3.peg.2314"/>
<dbReference type="KEGG" id="cmd:B841_11470"/>
<dbReference type="HOGENOM" id="CLU_051674_2_0_11"/>
<dbReference type="STRING" id="1224163.B841_11470"/>
<dbReference type="OrthoDB" id="4420358at2"/>
<evidence type="ECO:0000313" key="2">
    <source>
        <dbReference type="EMBL" id="AGS35766.1"/>
    </source>
</evidence>
<keyword evidence="3" id="KW-1185">Reference proteome</keyword>
<dbReference type="RefSeq" id="WP_020935698.1">
    <property type="nucleotide sequence ID" value="NC_021915.1"/>
</dbReference>
<evidence type="ECO:0000313" key="3">
    <source>
        <dbReference type="Proteomes" id="UP000015388"/>
    </source>
</evidence>
<feature type="transmembrane region" description="Helical" evidence="1">
    <location>
        <begin position="160"/>
        <end position="180"/>
    </location>
</feature>
<evidence type="ECO:0000256" key="1">
    <source>
        <dbReference type="SAM" id="Phobius"/>
    </source>
</evidence>
<accession>S5TLL1</accession>
<protein>
    <submittedName>
        <fullName evidence="2">ABC transporter</fullName>
    </submittedName>
</protein>
<dbReference type="eggNOG" id="COG1277">
    <property type="taxonomic scope" value="Bacteria"/>
</dbReference>
<feature type="transmembrane region" description="Helical" evidence="1">
    <location>
        <begin position="20"/>
        <end position="45"/>
    </location>
</feature>